<sequence length="344" mass="38123">MGVQDDRRTVHSGLIHPSHHQYWLRDQVEPNVDTLYDNDDPGADPLVALDDSGRMACIHTGMYGFDLPVTVETWSRPPEPDLDLWEEVIEFSLRLGEGASVESLLSDGHLGLDLPGATGDYRIRLHATGRREAAVLEHLSLAEGDELVEKHMMQIWAAPSAPVRWLKELPRSVEELDPSLPRTDFYVETSTGQYWLSDYTTGRHAAAVTGKGNGVILPEPPGHMAAIFTARDDAIVEVVLDILDKAPELDLDGWDEGAEVSMVLTGPDVGCNFGEIDSSPPGYVDLPAEVGHSRTYRVRVSVKGRRRPHRLADHPGDQRYAERHLIQIWAAPDGPEKTWKTAGR</sequence>
<dbReference type="EMBL" id="QVNQ01000011">
    <property type="protein sequence ID" value="RFS81831.1"/>
    <property type="molecule type" value="Genomic_DNA"/>
</dbReference>
<accession>A0A372G8Y0</accession>
<comment type="caution">
    <text evidence="1">The sequence shown here is derived from an EMBL/GenBank/DDBJ whole genome shotgun (WGS) entry which is preliminary data.</text>
</comment>
<organism evidence="1 2">
    <name type="scientific">Actinomadura spongiicola</name>
    <dbReference type="NCBI Taxonomy" id="2303421"/>
    <lineage>
        <taxon>Bacteria</taxon>
        <taxon>Bacillati</taxon>
        <taxon>Actinomycetota</taxon>
        <taxon>Actinomycetes</taxon>
        <taxon>Streptosporangiales</taxon>
        <taxon>Thermomonosporaceae</taxon>
        <taxon>Actinomadura</taxon>
    </lineage>
</organism>
<name>A0A372G8Y0_9ACTN</name>
<protein>
    <submittedName>
        <fullName evidence="1">Uncharacterized protein</fullName>
    </submittedName>
</protein>
<keyword evidence="2" id="KW-1185">Reference proteome</keyword>
<dbReference type="AlphaFoldDB" id="A0A372G8Y0"/>
<dbReference type="Proteomes" id="UP000262882">
    <property type="component" value="Unassembled WGS sequence"/>
</dbReference>
<evidence type="ECO:0000313" key="2">
    <source>
        <dbReference type="Proteomes" id="UP000262882"/>
    </source>
</evidence>
<evidence type="ECO:0000313" key="1">
    <source>
        <dbReference type="EMBL" id="RFS81831.1"/>
    </source>
</evidence>
<gene>
    <name evidence="1" type="ORF">D0T12_29355</name>
</gene>
<dbReference type="OrthoDB" id="4485313at2"/>
<proteinExistence type="predicted"/>
<reference evidence="1 2" key="1">
    <citation type="submission" date="2018-08" db="EMBL/GenBank/DDBJ databases">
        <title>Actinomadura spongicola sp. nov., isolated from marine sponge Leucetta chagosensis.</title>
        <authorList>
            <person name="Li L."/>
            <person name="Lin H.W."/>
        </authorList>
    </citation>
    <scope>NUCLEOTIDE SEQUENCE [LARGE SCALE GENOMIC DNA]</scope>
    <source>
        <strain evidence="1 2">LHW52907</strain>
    </source>
</reference>
<dbReference type="RefSeq" id="WP_117403661.1">
    <property type="nucleotide sequence ID" value="NZ_QVNQ01000011.1"/>
</dbReference>